<protein>
    <recommendedName>
        <fullName evidence="5">TRP C-terminal domain-containing protein</fullName>
    </recommendedName>
</protein>
<feature type="transmembrane region" description="Helical" evidence="2">
    <location>
        <begin position="1049"/>
        <end position="1070"/>
    </location>
</feature>
<dbReference type="EMBL" id="LGRX02025094">
    <property type="protein sequence ID" value="KAK3252928.1"/>
    <property type="molecule type" value="Genomic_DNA"/>
</dbReference>
<dbReference type="Proteomes" id="UP001190700">
    <property type="component" value="Unassembled WGS sequence"/>
</dbReference>
<comment type="caution">
    <text evidence="3">The sequence shown here is derived from an EMBL/GenBank/DDBJ whole genome shotgun (WGS) entry which is preliminary data.</text>
</comment>
<feature type="transmembrane region" description="Helical" evidence="2">
    <location>
        <begin position="756"/>
        <end position="774"/>
    </location>
</feature>
<keyword evidence="2" id="KW-0812">Transmembrane</keyword>
<reference evidence="3 4" key="1">
    <citation type="journal article" date="2015" name="Genome Biol. Evol.">
        <title>Comparative Genomics of a Bacterivorous Green Alga Reveals Evolutionary Causalities and Consequences of Phago-Mixotrophic Mode of Nutrition.</title>
        <authorList>
            <person name="Burns J.A."/>
            <person name="Paasch A."/>
            <person name="Narechania A."/>
            <person name="Kim E."/>
        </authorList>
    </citation>
    <scope>NUCLEOTIDE SEQUENCE [LARGE SCALE GENOMIC DNA]</scope>
    <source>
        <strain evidence="3 4">PLY_AMNH</strain>
    </source>
</reference>
<dbReference type="PANTHER" id="PTHR11319">
    <property type="entry name" value="G PROTEIN-COUPLED RECEPTOR-RELATED"/>
    <property type="match status" value="1"/>
</dbReference>
<evidence type="ECO:0008006" key="5">
    <source>
        <dbReference type="Google" id="ProtNLM"/>
    </source>
</evidence>
<keyword evidence="2" id="KW-1133">Transmembrane helix</keyword>
<accession>A0AAE0CD80</accession>
<evidence type="ECO:0000256" key="2">
    <source>
        <dbReference type="SAM" id="Phobius"/>
    </source>
</evidence>
<dbReference type="PANTHER" id="PTHR11319:SF35">
    <property type="entry name" value="OUTER MEMBRANE PROTEIN PMPC-RELATED"/>
    <property type="match status" value="1"/>
</dbReference>
<feature type="region of interest" description="Disordered" evidence="1">
    <location>
        <begin position="618"/>
        <end position="732"/>
    </location>
</feature>
<organism evidence="3 4">
    <name type="scientific">Cymbomonas tetramitiformis</name>
    <dbReference type="NCBI Taxonomy" id="36881"/>
    <lineage>
        <taxon>Eukaryota</taxon>
        <taxon>Viridiplantae</taxon>
        <taxon>Chlorophyta</taxon>
        <taxon>Pyramimonadophyceae</taxon>
        <taxon>Pyramimonadales</taxon>
        <taxon>Pyramimonadaceae</taxon>
        <taxon>Cymbomonas</taxon>
    </lineage>
</organism>
<name>A0AAE0CD80_9CHLO</name>
<proteinExistence type="predicted"/>
<dbReference type="AlphaFoldDB" id="A0AAE0CD80"/>
<keyword evidence="2" id="KW-0472">Membrane</keyword>
<feature type="transmembrane region" description="Helical" evidence="2">
    <location>
        <begin position="502"/>
        <end position="520"/>
    </location>
</feature>
<feature type="compositionally biased region" description="Polar residues" evidence="1">
    <location>
        <begin position="1167"/>
        <end position="1176"/>
    </location>
</feature>
<feature type="transmembrane region" description="Helical" evidence="2">
    <location>
        <begin position="991"/>
        <end position="1008"/>
    </location>
</feature>
<feature type="region of interest" description="Disordered" evidence="1">
    <location>
        <begin position="1166"/>
        <end position="1193"/>
    </location>
</feature>
<evidence type="ECO:0000256" key="1">
    <source>
        <dbReference type="SAM" id="MobiDB-lite"/>
    </source>
</evidence>
<feature type="transmembrane region" description="Helical" evidence="2">
    <location>
        <begin position="815"/>
        <end position="844"/>
    </location>
</feature>
<feature type="transmembrane region" description="Helical" evidence="2">
    <location>
        <begin position="448"/>
        <end position="469"/>
    </location>
</feature>
<keyword evidence="4" id="KW-1185">Reference proteome</keyword>
<gene>
    <name evidence="3" type="ORF">CYMTET_37797</name>
</gene>
<feature type="transmembrane region" description="Helical" evidence="2">
    <location>
        <begin position="1020"/>
        <end position="1037"/>
    </location>
</feature>
<feature type="non-terminal residue" evidence="3">
    <location>
        <position position="1"/>
    </location>
</feature>
<evidence type="ECO:0000313" key="4">
    <source>
        <dbReference type="Proteomes" id="UP001190700"/>
    </source>
</evidence>
<sequence>ELVVENIRWTEEHVSEFAAVCGGGVHVAAFRVHLDNCTFRNVSLQGSQGGGGGACLQGPHSTVSLARTTFEANAARSGGALMVLSTVIGVYLREVNFTGNTAQLGAAVFLHAGPYKLLMDTLFASAQTAAGWGDFLYWHYSSWESHGESPRMPECTGGGCHCLDGCQVFTSSVVSFELQWWPSMEALVQGTVLEHESGTRFNPLPVQYVALDDYGHTIKLVQDLTVTCTAAALESWDMEAGRYVEADPASARLSNYLVPYGGEEGKGAVFSKLAVSAEPGAMLTLRFTASDTSWETLELKLALDSCQPGQQHIAGEQVCHTCERGTIKFTNSTTGCTTCSEATGELQCLGGSLYELQDGFWLAPHADALCGLEDVDCLLKRMFACDLNGGCFSSTDTPRRNGNGSMEIPSEVMCADGHRADVVLCASCDMHYHGNGGSCSACPTGALVLVQPLLVLAIVLLLVALLMWYMRRVMEDPVYLDRRTQLHAMWRTSRQLRSQTDVWNIFLTHLQVLGQTALVLEDDMIPYPLNELLDAISLVNLPLLRISGLTCMLDQYTALKLEYPFYFHMVLHATLPFLIALPMPYLQFSGSVLRFRNQMMRGTSRPDRSRLQACRALGAVPPPRQSNPEGNHQSDDHGDGDDQSDDHGDGDDQSDDHGDGDDQSDDHGDGDDQSDDHGDGDDQAEGAEAEAEVDSNDDDQDQGAKAVAEGNSDGDNQDQAAEAEAEDNKRRWVANVAPPIATPDDEQDEQAENDPLPMWVLLYLPIASFVLIFIHPTCSTYMFQIFNCHRFYNESDHYIYYLELDRNVQCFTSFWWLHAALSVFVIIVYVVGFPASLLFMFVYWHSRKKVRLAGGEMAYHSIRKLRLAWPEASAEDGNRGRGVTVLGALFGEDDAANPCVRQVRPKCYLRCKKGEERLVRPMMVKGAGAAWKEEDMECELDDPAIFLSLGALFMPYRRQFFYWTLYDMLRRLLQSSVVTLVRIGISATYDVLFGYLVCYVALCIHSYVQPYKNMRSNILQMYVLFVQGLVLLAILITDFQGTGSEESTPVGVVLFCIILLITGVLLVFLIKHYVLPYRAELLVKVKAKASKLMASIVAAPLPGRRHVTGLTSSWYKGTWGRWNRGMEYWGKGKIESSHIGTKSPRSTEIRLHEHTRSLRSFIDSAERSSNLESPQHTPRKASGVSTAFTEHTRHKDSVVSTAFTEHTRHKDSVVSMAFTEKTNLTIPDTKPKRDERGTVVVNPLCLASSEKWSSERADAS</sequence>
<feature type="compositionally biased region" description="Acidic residues" evidence="1">
    <location>
        <begin position="638"/>
        <end position="701"/>
    </location>
</feature>
<feature type="transmembrane region" description="Helical" evidence="2">
    <location>
        <begin position="565"/>
        <end position="586"/>
    </location>
</feature>
<evidence type="ECO:0000313" key="3">
    <source>
        <dbReference type="EMBL" id="KAK3252928.1"/>
    </source>
</evidence>